<dbReference type="EMBL" id="BKAG01000025">
    <property type="protein sequence ID" value="GEP44077.1"/>
    <property type="molecule type" value="Genomic_DNA"/>
</dbReference>
<dbReference type="AlphaFoldDB" id="A0A512MBH0"/>
<dbReference type="OrthoDB" id="184953at2"/>
<dbReference type="Proteomes" id="UP000321577">
    <property type="component" value="Unassembled WGS sequence"/>
</dbReference>
<proteinExistence type="predicted"/>
<accession>A0A512MBH0</accession>
<organism evidence="1 2">
    <name type="scientific">Brevifollis gellanilyticus</name>
    <dbReference type="NCBI Taxonomy" id="748831"/>
    <lineage>
        <taxon>Bacteria</taxon>
        <taxon>Pseudomonadati</taxon>
        <taxon>Verrucomicrobiota</taxon>
        <taxon>Verrucomicrobiia</taxon>
        <taxon>Verrucomicrobiales</taxon>
        <taxon>Verrucomicrobiaceae</taxon>
    </lineage>
</organism>
<dbReference type="Gene3D" id="2.30.30.700">
    <property type="entry name" value="SLA1 homology domain 1"/>
    <property type="match status" value="1"/>
</dbReference>
<evidence type="ECO:0000313" key="2">
    <source>
        <dbReference type="Proteomes" id="UP000321577"/>
    </source>
</evidence>
<reference evidence="1 2" key="1">
    <citation type="submission" date="2019-07" db="EMBL/GenBank/DDBJ databases">
        <title>Whole genome shotgun sequence of Brevifollis gellanilyticus NBRC 108608.</title>
        <authorList>
            <person name="Hosoyama A."/>
            <person name="Uohara A."/>
            <person name="Ohji S."/>
            <person name="Ichikawa N."/>
        </authorList>
    </citation>
    <scope>NUCLEOTIDE SEQUENCE [LARGE SCALE GENOMIC DNA]</scope>
    <source>
        <strain evidence="1 2">NBRC 108608</strain>
    </source>
</reference>
<keyword evidence="2" id="KW-1185">Reference proteome</keyword>
<evidence type="ECO:0000313" key="1">
    <source>
        <dbReference type="EMBL" id="GEP44077.1"/>
    </source>
</evidence>
<protein>
    <recommendedName>
        <fullName evidence="3">SLA1 homology domain-containing protein</fullName>
    </recommendedName>
</protein>
<sequence>MKPLLIAFALIPLGAINAEPRTFTSPDGRTIQAEIAAATPDRVTLKMTNGQTIVAPVDKFVPADQEHIDGWRKANPAQIKYRFAADYTKSKSSSSKSGGSSEVITTEMWECNMKLTNQSGQTLEGVTVDYIIYTDQMNRGTKVTTGQKGQIKIGTMKNMQQMVMQTDPVQLQGVELKGGFYYTDGSRPREKESIRGMVIEVSHEGKKVFTWASNNVPKGAMTAEGTEGSLFGK</sequence>
<gene>
    <name evidence="1" type="ORF">BGE01nite_33680</name>
</gene>
<name>A0A512MBH0_9BACT</name>
<comment type="caution">
    <text evidence="1">The sequence shown here is derived from an EMBL/GenBank/DDBJ whole genome shotgun (WGS) entry which is preliminary data.</text>
</comment>
<evidence type="ECO:0008006" key="3">
    <source>
        <dbReference type="Google" id="ProtNLM"/>
    </source>
</evidence>
<dbReference type="RefSeq" id="WP_146851631.1">
    <property type="nucleotide sequence ID" value="NZ_BKAG01000025.1"/>
</dbReference>